<dbReference type="GeneID" id="19147269"/>
<dbReference type="OrthoDB" id="10579338at2759"/>
<name>W6YSH8_COCC2</name>
<sequence>MGACTNQPVSAANGSQPKPAKANQGRAMPVSAWPSTPTRAAACCASEAADDDDRASDHHQGARPAMTAPSRVSLLLLLLSRRGEAKKTLRYAEMQCRAAHQAGVDGIEWITTTTTTTRQCIVYGGETAQTTSESAMHATHQSGRLVCSSFATTSAAMDPRCGRAQPMQRMA</sequence>
<feature type="compositionally biased region" description="Polar residues" evidence="1">
    <location>
        <begin position="1"/>
        <end position="16"/>
    </location>
</feature>
<evidence type="ECO:0000256" key="1">
    <source>
        <dbReference type="SAM" id="MobiDB-lite"/>
    </source>
</evidence>
<dbReference type="KEGG" id="bze:COCCADRAFT_32560"/>
<protein>
    <submittedName>
        <fullName evidence="2">Uncharacterized protein</fullName>
    </submittedName>
</protein>
<evidence type="ECO:0000313" key="2">
    <source>
        <dbReference type="EMBL" id="EUC38359.1"/>
    </source>
</evidence>
<dbReference type="Proteomes" id="UP000053841">
    <property type="component" value="Unassembled WGS sequence"/>
</dbReference>
<organism evidence="2 3">
    <name type="scientific">Cochliobolus carbonum (strain 26-R-13)</name>
    <name type="common">Maize leaf spot fungus</name>
    <name type="synonym">Bipolaris zeicola</name>
    <dbReference type="NCBI Taxonomy" id="930089"/>
    <lineage>
        <taxon>Eukaryota</taxon>
        <taxon>Fungi</taxon>
        <taxon>Dikarya</taxon>
        <taxon>Ascomycota</taxon>
        <taxon>Pezizomycotina</taxon>
        <taxon>Dothideomycetes</taxon>
        <taxon>Pleosporomycetidae</taxon>
        <taxon>Pleosporales</taxon>
        <taxon>Pleosporineae</taxon>
        <taxon>Pleosporaceae</taxon>
        <taxon>Bipolaris</taxon>
    </lineage>
</organism>
<reference evidence="2 3" key="1">
    <citation type="journal article" date="2013" name="PLoS Genet.">
        <title>Comparative genome structure, secondary metabolite, and effector coding capacity across Cochliobolus pathogens.</title>
        <authorList>
            <person name="Condon B.J."/>
            <person name="Leng Y."/>
            <person name="Wu D."/>
            <person name="Bushley K.E."/>
            <person name="Ohm R.A."/>
            <person name="Otillar R."/>
            <person name="Martin J."/>
            <person name="Schackwitz W."/>
            <person name="Grimwood J."/>
            <person name="MohdZainudin N."/>
            <person name="Xue C."/>
            <person name="Wang R."/>
            <person name="Manning V.A."/>
            <person name="Dhillon B."/>
            <person name="Tu Z.J."/>
            <person name="Steffenson B.J."/>
            <person name="Salamov A."/>
            <person name="Sun H."/>
            <person name="Lowry S."/>
            <person name="LaButti K."/>
            <person name="Han J."/>
            <person name="Copeland A."/>
            <person name="Lindquist E."/>
            <person name="Barry K."/>
            <person name="Schmutz J."/>
            <person name="Baker S.E."/>
            <person name="Ciuffetti L.M."/>
            <person name="Grigoriev I.V."/>
            <person name="Zhong S."/>
            <person name="Turgeon B.G."/>
        </authorList>
    </citation>
    <scope>NUCLEOTIDE SEQUENCE [LARGE SCALE GENOMIC DNA]</scope>
    <source>
        <strain evidence="2 3">26-R-13</strain>
    </source>
</reference>
<dbReference type="HOGENOM" id="CLU_1805992_0_0_1"/>
<proteinExistence type="predicted"/>
<evidence type="ECO:0000313" key="3">
    <source>
        <dbReference type="Proteomes" id="UP000053841"/>
    </source>
</evidence>
<accession>W6YSH8</accession>
<dbReference type="EMBL" id="KI964543">
    <property type="protein sequence ID" value="EUC38359.1"/>
    <property type="molecule type" value="Genomic_DNA"/>
</dbReference>
<keyword evidence="3" id="KW-1185">Reference proteome</keyword>
<gene>
    <name evidence="2" type="ORF">COCCADRAFT_32560</name>
</gene>
<dbReference type="AlphaFoldDB" id="W6YSH8"/>
<feature type="region of interest" description="Disordered" evidence="1">
    <location>
        <begin position="1"/>
        <end position="66"/>
    </location>
</feature>
<dbReference type="RefSeq" id="XP_007707331.1">
    <property type="nucleotide sequence ID" value="XM_007709141.1"/>
</dbReference>